<sequence>MKPLDQLTDEELKNLIGNYRRLKRTDDRAYPALLEEWSRRKGLGLDFDTTMRAVARAAREGRFLSYKQLAEESGADWSRVHYAMNTHLGDLIEYSHRRGWPLLSAIVVNQRNVDTGDMEPQTLKGFVTAAKELGYAVADEEGFLHEQQEKVFEWARGRGASDDQSH</sequence>
<dbReference type="RefSeq" id="WP_055658314.1">
    <property type="nucleotide sequence ID" value="NZ_CXST01000002.1"/>
</dbReference>
<dbReference type="AlphaFoldDB" id="A0A0M6Y5E1"/>
<protein>
    <submittedName>
        <fullName evidence="1">Uncharacterized protein</fullName>
    </submittedName>
</protein>
<name>A0A0M6Y5E1_9HYPH</name>
<proteinExistence type="predicted"/>
<reference evidence="2" key="1">
    <citation type="submission" date="2015-07" db="EMBL/GenBank/DDBJ databases">
        <authorList>
            <person name="Rodrigo-Torres Lidia"/>
            <person name="Arahal R.David."/>
        </authorList>
    </citation>
    <scope>NUCLEOTIDE SEQUENCE [LARGE SCALE GENOMIC DNA]</scope>
    <source>
        <strain evidence="2">CECT 4801</strain>
    </source>
</reference>
<organism evidence="1 2">
    <name type="scientific">Roseibium aggregatum</name>
    <dbReference type="NCBI Taxonomy" id="187304"/>
    <lineage>
        <taxon>Bacteria</taxon>
        <taxon>Pseudomonadati</taxon>
        <taxon>Pseudomonadota</taxon>
        <taxon>Alphaproteobacteria</taxon>
        <taxon>Hyphomicrobiales</taxon>
        <taxon>Stappiaceae</taxon>
        <taxon>Roseibium</taxon>
    </lineage>
</organism>
<keyword evidence="2" id="KW-1185">Reference proteome</keyword>
<dbReference type="Proteomes" id="UP000048926">
    <property type="component" value="Unassembled WGS sequence"/>
</dbReference>
<accession>A0A0M6Y5E1</accession>
<dbReference type="EMBL" id="CXST01000002">
    <property type="protein sequence ID" value="CTQ45315.1"/>
    <property type="molecule type" value="Genomic_DNA"/>
</dbReference>
<evidence type="ECO:0000313" key="1">
    <source>
        <dbReference type="EMBL" id="CTQ45315.1"/>
    </source>
</evidence>
<dbReference type="OrthoDB" id="9781481at2"/>
<gene>
    <name evidence="1" type="ORF">LAL4801_03765</name>
</gene>
<evidence type="ECO:0000313" key="2">
    <source>
        <dbReference type="Proteomes" id="UP000048926"/>
    </source>
</evidence>